<comment type="caution">
    <text evidence="1">The sequence shown here is derived from an EMBL/GenBank/DDBJ whole genome shotgun (WGS) entry which is preliminary data.</text>
</comment>
<proteinExistence type="predicted"/>
<dbReference type="Proteomes" id="UP001201812">
    <property type="component" value="Unassembled WGS sequence"/>
</dbReference>
<dbReference type="EMBL" id="JAKKPZ010000548">
    <property type="protein sequence ID" value="KAI1694133.1"/>
    <property type="molecule type" value="Genomic_DNA"/>
</dbReference>
<sequence length="149" mass="17046">MNRAEYDAKLHRLIEIESDHSIKKTPADYKLRGKFDILSVDVEGTIVKKLVKKGTQLRYVCKEDLYETIHRAHRDKGHSGRVIMYKHLSANFANVTQEQISDYLAFCESCQKKKSAMRKSIVVKPIISSHMNSRGQVLLEANSGISRLI</sequence>
<gene>
    <name evidence="1" type="ORF">DdX_20286</name>
</gene>
<protein>
    <submittedName>
        <fullName evidence="1">KRAB-A domain-containing protein 2</fullName>
    </submittedName>
</protein>
<reference evidence="1" key="1">
    <citation type="submission" date="2022-01" db="EMBL/GenBank/DDBJ databases">
        <title>Genome Sequence Resource for Two Populations of Ditylenchus destructor, the Migratory Endoparasitic Phytonematode.</title>
        <authorList>
            <person name="Zhang H."/>
            <person name="Lin R."/>
            <person name="Xie B."/>
        </authorList>
    </citation>
    <scope>NUCLEOTIDE SEQUENCE</scope>
    <source>
        <strain evidence="1">BazhouSP</strain>
    </source>
</reference>
<evidence type="ECO:0000313" key="2">
    <source>
        <dbReference type="Proteomes" id="UP001201812"/>
    </source>
</evidence>
<name>A0AAD4MGV7_9BILA</name>
<dbReference type="AlphaFoldDB" id="A0AAD4MGV7"/>
<evidence type="ECO:0000313" key="1">
    <source>
        <dbReference type="EMBL" id="KAI1694133.1"/>
    </source>
</evidence>
<accession>A0AAD4MGV7</accession>
<organism evidence="1 2">
    <name type="scientific">Ditylenchus destructor</name>
    <dbReference type="NCBI Taxonomy" id="166010"/>
    <lineage>
        <taxon>Eukaryota</taxon>
        <taxon>Metazoa</taxon>
        <taxon>Ecdysozoa</taxon>
        <taxon>Nematoda</taxon>
        <taxon>Chromadorea</taxon>
        <taxon>Rhabditida</taxon>
        <taxon>Tylenchina</taxon>
        <taxon>Tylenchomorpha</taxon>
        <taxon>Sphaerularioidea</taxon>
        <taxon>Anguinidae</taxon>
        <taxon>Anguininae</taxon>
        <taxon>Ditylenchus</taxon>
    </lineage>
</organism>
<keyword evidence="2" id="KW-1185">Reference proteome</keyword>